<sequence length="139" mass="15223">MFTRRLNGEVVGKEVESSVKYVEAALQQGMVRTVYHVVPDGAWSEVSEKLSRMPGVRPIESGFAILFGAGRVHVLPLSHFTPIQEKALVVVAPAEWTIDEYGVIVNLIKQQRVPADLLAVLRGSDAEVARLCEALAVSR</sequence>
<accession>A5GCH0</accession>
<dbReference type="Proteomes" id="UP000006695">
    <property type="component" value="Chromosome"/>
</dbReference>
<name>A5GCH0_GEOUR</name>
<keyword evidence="2" id="KW-1185">Reference proteome</keyword>
<proteinExistence type="predicted"/>
<dbReference type="EMBL" id="CP000698">
    <property type="protein sequence ID" value="ABQ24718.1"/>
    <property type="molecule type" value="Genomic_DNA"/>
</dbReference>
<dbReference type="RefSeq" id="WP_011937443.1">
    <property type="nucleotide sequence ID" value="NC_009483.1"/>
</dbReference>
<dbReference type="HOGENOM" id="CLU_1842260_0_0_7"/>
<dbReference type="KEGG" id="gur:Gura_0503"/>
<organism evidence="1 2">
    <name type="scientific">Geotalea uraniireducens (strain Rf4)</name>
    <name type="common">Geobacter uraniireducens</name>
    <dbReference type="NCBI Taxonomy" id="351605"/>
    <lineage>
        <taxon>Bacteria</taxon>
        <taxon>Pseudomonadati</taxon>
        <taxon>Thermodesulfobacteriota</taxon>
        <taxon>Desulfuromonadia</taxon>
        <taxon>Geobacterales</taxon>
        <taxon>Geobacteraceae</taxon>
        <taxon>Geotalea</taxon>
    </lineage>
</organism>
<evidence type="ECO:0000313" key="2">
    <source>
        <dbReference type="Proteomes" id="UP000006695"/>
    </source>
</evidence>
<protein>
    <submittedName>
        <fullName evidence="1">Uncharacterized protein</fullName>
    </submittedName>
</protein>
<reference evidence="1 2" key="1">
    <citation type="submission" date="2007-05" db="EMBL/GenBank/DDBJ databases">
        <title>Complete sequence of Geobacter uraniireducens Rf4.</title>
        <authorList>
            <consortium name="US DOE Joint Genome Institute"/>
            <person name="Copeland A."/>
            <person name="Lucas S."/>
            <person name="Lapidus A."/>
            <person name="Barry K."/>
            <person name="Detter J.C."/>
            <person name="Glavina del Rio T."/>
            <person name="Hammon N."/>
            <person name="Israni S."/>
            <person name="Dalin E."/>
            <person name="Tice H."/>
            <person name="Pitluck S."/>
            <person name="Chertkov O."/>
            <person name="Brettin T."/>
            <person name="Bruce D."/>
            <person name="Han C."/>
            <person name="Schmutz J."/>
            <person name="Larimer F."/>
            <person name="Land M."/>
            <person name="Hauser L."/>
            <person name="Kyrpides N."/>
            <person name="Mikhailova N."/>
            <person name="Shelobolina E."/>
            <person name="Aklujkar M."/>
            <person name="Lovley D."/>
            <person name="Richardson P."/>
        </authorList>
    </citation>
    <scope>NUCLEOTIDE SEQUENCE [LARGE SCALE GENOMIC DNA]</scope>
    <source>
        <strain evidence="1 2">Rf4</strain>
    </source>
</reference>
<dbReference type="AlphaFoldDB" id="A5GCH0"/>
<gene>
    <name evidence="1" type="ordered locus">Gura_0503</name>
</gene>
<evidence type="ECO:0000313" key="1">
    <source>
        <dbReference type="EMBL" id="ABQ24718.1"/>
    </source>
</evidence>